<dbReference type="Proteomes" id="UP001596298">
    <property type="component" value="Unassembled WGS sequence"/>
</dbReference>
<protein>
    <submittedName>
        <fullName evidence="1">Phosphotransferase</fullName>
    </submittedName>
</protein>
<organism evidence="1 2">
    <name type="scientific">Flexivirga alba</name>
    <dbReference type="NCBI Taxonomy" id="702742"/>
    <lineage>
        <taxon>Bacteria</taxon>
        <taxon>Bacillati</taxon>
        <taxon>Actinomycetota</taxon>
        <taxon>Actinomycetes</taxon>
        <taxon>Micrococcales</taxon>
        <taxon>Dermacoccaceae</taxon>
        <taxon>Flexivirga</taxon>
    </lineage>
</organism>
<dbReference type="InterPro" id="IPR027417">
    <property type="entry name" value="P-loop_NTPase"/>
</dbReference>
<accession>A0ABW2AGK6</accession>
<name>A0ABW2AGK6_9MICO</name>
<gene>
    <name evidence="1" type="ORF">ACFQDH_11365</name>
</gene>
<proteinExistence type="predicted"/>
<sequence>MPSTTPARIFVISGAQGAGKSTVGQALAESLPRAVFVDGDAIDDFVLSGREPMTEPPSTAAVEQLFLRYAGALTVADVYRSAGFDAVIADNIFGTFLDDYLVIAAPEPIHFVMLTPTADAIRAREHGRGKNAYRDGFTVEALVESVEHDSRRVGLWIDNTNLSVAQTVSQILAHAGEALVDTREFDDSDDGDASPAAR</sequence>
<evidence type="ECO:0000313" key="1">
    <source>
        <dbReference type="EMBL" id="MFC6705848.1"/>
    </source>
</evidence>
<dbReference type="Gene3D" id="3.40.50.300">
    <property type="entry name" value="P-loop containing nucleotide triphosphate hydrolases"/>
    <property type="match status" value="1"/>
</dbReference>
<dbReference type="SUPFAM" id="SSF52540">
    <property type="entry name" value="P-loop containing nucleoside triphosphate hydrolases"/>
    <property type="match status" value="1"/>
</dbReference>
<dbReference type="RefSeq" id="WP_382401357.1">
    <property type="nucleotide sequence ID" value="NZ_JBHSWH010000001.1"/>
</dbReference>
<dbReference type="EMBL" id="JBHSWH010000001">
    <property type="protein sequence ID" value="MFC6705848.1"/>
    <property type="molecule type" value="Genomic_DNA"/>
</dbReference>
<evidence type="ECO:0000313" key="2">
    <source>
        <dbReference type="Proteomes" id="UP001596298"/>
    </source>
</evidence>
<keyword evidence="2" id="KW-1185">Reference proteome</keyword>
<reference evidence="2" key="1">
    <citation type="journal article" date="2019" name="Int. J. Syst. Evol. Microbiol.">
        <title>The Global Catalogue of Microorganisms (GCM) 10K type strain sequencing project: providing services to taxonomists for standard genome sequencing and annotation.</title>
        <authorList>
            <consortium name="The Broad Institute Genomics Platform"/>
            <consortium name="The Broad Institute Genome Sequencing Center for Infectious Disease"/>
            <person name="Wu L."/>
            <person name="Ma J."/>
        </authorList>
    </citation>
    <scope>NUCLEOTIDE SEQUENCE [LARGE SCALE GENOMIC DNA]</scope>
    <source>
        <strain evidence="2">CCUG 58127</strain>
    </source>
</reference>
<comment type="caution">
    <text evidence="1">The sequence shown here is derived from an EMBL/GenBank/DDBJ whole genome shotgun (WGS) entry which is preliminary data.</text>
</comment>